<dbReference type="EC" id="1.2.4.1" evidence="8"/>
<dbReference type="InterPro" id="IPR029061">
    <property type="entry name" value="THDP-binding"/>
</dbReference>
<accession>A0AAV1IM13</accession>
<dbReference type="FunFam" id="3.40.50.970:FF:000013">
    <property type="entry name" value="Pyruvate dehydrogenase E1 component subunit alpha"/>
    <property type="match status" value="1"/>
</dbReference>
<keyword evidence="11" id="KW-1185">Reference proteome</keyword>
<dbReference type="InterPro" id="IPR001017">
    <property type="entry name" value="DH_E1"/>
</dbReference>
<proteinExistence type="predicted"/>
<evidence type="ECO:0000256" key="3">
    <source>
        <dbReference type="ARBA" id="ARBA00023002"/>
    </source>
</evidence>
<keyword evidence="4 8" id="KW-0786">Thiamine pyrophosphate</keyword>
<feature type="domain" description="Dehydrogenase E1 component" evidence="9">
    <location>
        <begin position="94"/>
        <end position="402"/>
    </location>
</feature>
<protein>
    <recommendedName>
        <fullName evidence="8">Pyruvate dehydrogenase E1 component subunit alpha</fullName>
        <ecNumber evidence="8">1.2.4.1</ecNumber>
    </recommendedName>
</protein>
<gene>
    <name evidence="10" type="ORF">CVIRNUC_010893</name>
</gene>
<keyword evidence="5 8" id="KW-0670">Pyruvate</keyword>
<name>A0AAV1IM13_9CHLO</name>
<sequence>MVSALAQGLGLAHVSGCAQTPRSLRSSGAFAARPLVPSVGKRCPAQRSSDVIAAVAAKPVPTMVTETPKVKEVKDSGASKHDLSPEEATDLYKDMQLGRIFEDRCAEMYYRGKMFGFVHLYSGQEAVSTGVIRHLRRDDYICSTYRDHVHALSKDVPAREIMAELFGKKTGICRGQGGSMHMFSSKYNLLGGFAFIGEGIPIGLGAAFQIKYRKEVLGEEDANQVAVNFFGDGTCNVGQFYECMNMASLYKLPCIFVVENNKWAIGMYHPRATGPTEGDMDPYIYKKGPAFGMPGVLVDGMDVMKVREVAAEAIARARRGDGPTLIEAETYRFRGHSLADPDELRQKEEKDHYQARDPIPQFRDFVLKQSILSQAQIKDIDNEVEAIVDDAVKFADESPKPEKGQLLENVFADPKGFGIAPDGRYRYELPGFSSGTAAVS</sequence>
<evidence type="ECO:0000256" key="7">
    <source>
        <dbReference type="ARBA" id="ARBA00051231"/>
    </source>
</evidence>
<dbReference type="GO" id="GO:0006086">
    <property type="term" value="P:pyruvate decarboxylation to acetyl-CoA"/>
    <property type="evidence" value="ECO:0007669"/>
    <property type="project" value="InterPro"/>
</dbReference>
<dbReference type="EMBL" id="CAUYUE010000017">
    <property type="protein sequence ID" value="CAK0787671.1"/>
    <property type="molecule type" value="Genomic_DNA"/>
</dbReference>
<dbReference type="SUPFAM" id="SSF52518">
    <property type="entry name" value="Thiamin diphosphate-binding fold (THDP-binding)"/>
    <property type="match status" value="1"/>
</dbReference>
<evidence type="ECO:0000259" key="9">
    <source>
        <dbReference type="Pfam" id="PF00676"/>
    </source>
</evidence>
<evidence type="ECO:0000256" key="2">
    <source>
        <dbReference type="ARBA" id="ARBA00011130"/>
    </source>
</evidence>
<comment type="function">
    <text evidence="6">The pyruvate dehydrogenase complex catalyzes the overall conversion of pyruvate to acetyl-CoA and CO(2). It contains multiple copies of three enzymatic components: pyruvate dehydrogenase (E1), dihydrolipoamide acetyltransferase (E2) and lipoamide dehydrogenase (E3).</text>
</comment>
<evidence type="ECO:0000313" key="10">
    <source>
        <dbReference type="EMBL" id="CAK0787671.1"/>
    </source>
</evidence>
<reference evidence="10 11" key="1">
    <citation type="submission" date="2023-10" db="EMBL/GenBank/DDBJ databases">
        <authorList>
            <person name="Maclean D."/>
            <person name="Macfadyen A."/>
        </authorList>
    </citation>
    <scope>NUCLEOTIDE SEQUENCE [LARGE SCALE GENOMIC DNA]</scope>
</reference>
<dbReference type="PANTHER" id="PTHR11516">
    <property type="entry name" value="PYRUVATE DEHYDROGENASE E1 COMPONENT, ALPHA SUBUNIT BACTERIAL AND ORGANELLAR"/>
    <property type="match status" value="1"/>
</dbReference>
<evidence type="ECO:0000256" key="8">
    <source>
        <dbReference type="RuleBase" id="RU361139"/>
    </source>
</evidence>
<dbReference type="Gene3D" id="3.40.50.970">
    <property type="match status" value="1"/>
</dbReference>
<evidence type="ECO:0000256" key="6">
    <source>
        <dbReference type="ARBA" id="ARBA00025211"/>
    </source>
</evidence>
<keyword evidence="3 8" id="KW-0560">Oxidoreductase</keyword>
<dbReference type="CDD" id="cd02000">
    <property type="entry name" value="TPP_E1_PDC_ADC_BCADC"/>
    <property type="match status" value="1"/>
</dbReference>
<dbReference type="Proteomes" id="UP001314263">
    <property type="component" value="Unassembled WGS sequence"/>
</dbReference>
<evidence type="ECO:0000256" key="4">
    <source>
        <dbReference type="ARBA" id="ARBA00023052"/>
    </source>
</evidence>
<dbReference type="InterPro" id="IPR050642">
    <property type="entry name" value="PDH_E1_Alpha_Subunit"/>
</dbReference>
<dbReference type="PANTHER" id="PTHR11516:SF60">
    <property type="entry name" value="PYRUVATE DEHYDROGENASE E1 COMPONENT SUBUNIT ALPHA"/>
    <property type="match status" value="1"/>
</dbReference>
<organism evidence="10 11">
    <name type="scientific">Coccomyxa viridis</name>
    <dbReference type="NCBI Taxonomy" id="1274662"/>
    <lineage>
        <taxon>Eukaryota</taxon>
        <taxon>Viridiplantae</taxon>
        <taxon>Chlorophyta</taxon>
        <taxon>core chlorophytes</taxon>
        <taxon>Trebouxiophyceae</taxon>
        <taxon>Trebouxiophyceae incertae sedis</taxon>
        <taxon>Coccomyxaceae</taxon>
        <taxon>Coccomyxa</taxon>
    </lineage>
</organism>
<evidence type="ECO:0000313" key="11">
    <source>
        <dbReference type="Proteomes" id="UP001314263"/>
    </source>
</evidence>
<evidence type="ECO:0000256" key="1">
    <source>
        <dbReference type="ARBA" id="ARBA00001964"/>
    </source>
</evidence>
<dbReference type="NCBIfam" id="TIGR03182">
    <property type="entry name" value="PDH_E1_alph_y"/>
    <property type="match status" value="1"/>
</dbReference>
<dbReference type="Pfam" id="PF00676">
    <property type="entry name" value="E1_dh"/>
    <property type="match status" value="1"/>
</dbReference>
<comment type="subunit">
    <text evidence="2">Tetramer of 2 alpha and 2 beta subunits.</text>
</comment>
<comment type="cofactor">
    <cofactor evidence="1 8">
        <name>thiamine diphosphate</name>
        <dbReference type="ChEBI" id="CHEBI:58937"/>
    </cofactor>
</comment>
<dbReference type="AlphaFoldDB" id="A0AAV1IM13"/>
<evidence type="ECO:0000256" key="5">
    <source>
        <dbReference type="ARBA" id="ARBA00023317"/>
    </source>
</evidence>
<dbReference type="InterPro" id="IPR017597">
    <property type="entry name" value="Pyrv_DH_E1_asu_subgrp-y"/>
</dbReference>
<comment type="caution">
    <text evidence="10">The sequence shown here is derived from an EMBL/GenBank/DDBJ whole genome shotgun (WGS) entry which is preliminary data.</text>
</comment>
<dbReference type="GO" id="GO:0004739">
    <property type="term" value="F:pyruvate dehydrogenase (acetyl-transferring) activity"/>
    <property type="evidence" value="ECO:0007669"/>
    <property type="project" value="UniProtKB-UniRule"/>
</dbReference>
<comment type="catalytic activity">
    <reaction evidence="7 8">
        <text>N(6)-[(R)-lipoyl]-L-lysyl-[protein] + pyruvate + H(+) = N(6)-[(R)-S(8)-acetyldihydrolipoyl]-L-lysyl-[protein] + CO2</text>
        <dbReference type="Rhea" id="RHEA:19189"/>
        <dbReference type="Rhea" id="RHEA-COMP:10474"/>
        <dbReference type="Rhea" id="RHEA-COMP:10478"/>
        <dbReference type="ChEBI" id="CHEBI:15361"/>
        <dbReference type="ChEBI" id="CHEBI:15378"/>
        <dbReference type="ChEBI" id="CHEBI:16526"/>
        <dbReference type="ChEBI" id="CHEBI:83099"/>
        <dbReference type="ChEBI" id="CHEBI:83111"/>
        <dbReference type="EC" id="1.2.4.1"/>
    </reaction>
</comment>